<sequence length="448" mass="51129">MTEAASLANDRPAKILFVDDEANVLKALCRLFHNEPYITYFAASGAEGLEVLRHNAVDLIISDMRMPEMNGAEFLAQIAKHWPETIRILLTGYADLQLTIDAVNKGHIYNYCNKPWNDEELKLLVRKTLEQKRLREERDRLSDLVHQQNKALKALNEHLEEKVEQRTEQLKKSMHHLDEANQSLKKQYIDSIRAFSRIIEMRPGIKSGHSKYIAENAQAVAKKMCMDDADSQQLLFAGLLLQLGKMTLPDEILTMSLYSMNREQSQRYLRHAQEAGALLKGLTQLNAAVTLIHYQYEHYDGSGGPEGLAGARIPLGSRILMVIRDYISYLEGSVTGQKMPVMEVRKHLLDYRDKHYDPNVVDAFLQHLGEGALPTNTRPVIEVSYTQLRVGMEIDTVSYDNKIYLRDCILTEQMINRIINLHKNRKNRKNRGIAPLIKVRIGADVITG</sequence>
<feature type="modified residue" description="4-aspartylphosphate" evidence="1">
    <location>
        <position position="63"/>
    </location>
</feature>
<reference evidence="5 6" key="1">
    <citation type="submission" date="2020-02" db="EMBL/GenBank/DDBJ databases">
        <authorList>
            <person name="Hogendoorn C."/>
        </authorList>
    </citation>
    <scope>NUCLEOTIDE SEQUENCE [LARGE SCALE GENOMIC DNA]</scope>
    <source>
        <strain evidence="5">METHB21</strain>
    </source>
</reference>
<keyword evidence="2" id="KW-0175">Coiled coil</keyword>
<dbReference type="Proteomes" id="UP000494216">
    <property type="component" value="Unassembled WGS sequence"/>
</dbReference>
<dbReference type="PANTHER" id="PTHR45228:SF8">
    <property type="entry name" value="TWO-COMPONENT RESPONSE REGULATOR-RELATED"/>
    <property type="match status" value="1"/>
</dbReference>
<dbReference type="AlphaFoldDB" id="A0A8S0XJ05"/>
<dbReference type="InterPro" id="IPR052020">
    <property type="entry name" value="Cyclic_di-GMP/3'3'-cGAMP_PDE"/>
</dbReference>
<organism evidence="5 6">
    <name type="scientific">Candidatus Methylobacter favarea</name>
    <dbReference type="NCBI Taxonomy" id="2707345"/>
    <lineage>
        <taxon>Bacteria</taxon>
        <taxon>Pseudomonadati</taxon>
        <taxon>Pseudomonadota</taxon>
        <taxon>Gammaproteobacteria</taxon>
        <taxon>Methylococcales</taxon>
        <taxon>Methylococcaceae</taxon>
        <taxon>Methylobacter</taxon>
    </lineage>
</organism>
<feature type="domain" description="HD-GYP" evidence="4">
    <location>
        <begin position="184"/>
        <end position="380"/>
    </location>
</feature>
<comment type="caution">
    <text evidence="5">The sequence shown here is derived from an EMBL/GenBank/DDBJ whole genome shotgun (WGS) entry which is preliminary data.</text>
</comment>
<name>A0A8S0XJ05_9GAMM</name>
<evidence type="ECO:0000256" key="1">
    <source>
        <dbReference type="PROSITE-ProRule" id="PRU00169"/>
    </source>
</evidence>
<evidence type="ECO:0000313" key="5">
    <source>
        <dbReference type="EMBL" id="CAA9892823.1"/>
    </source>
</evidence>
<keyword evidence="1" id="KW-0597">Phosphoprotein</keyword>
<dbReference type="PROSITE" id="PS51832">
    <property type="entry name" value="HD_GYP"/>
    <property type="match status" value="1"/>
</dbReference>
<dbReference type="PROSITE" id="PS50110">
    <property type="entry name" value="RESPONSE_REGULATORY"/>
    <property type="match status" value="1"/>
</dbReference>
<dbReference type="SUPFAM" id="SSF52172">
    <property type="entry name" value="CheY-like"/>
    <property type="match status" value="1"/>
</dbReference>
<evidence type="ECO:0000256" key="2">
    <source>
        <dbReference type="SAM" id="Coils"/>
    </source>
</evidence>
<feature type="domain" description="Response regulatory" evidence="3">
    <location>
        <begin position="14"/>
        <end position="129"/>
    </location>
</feature>
<protein>
    <submittedName>
        <fullName evidence="5">Hydrogenase transcriptional regulatory protein HupR1</fullName>
    </submittedName>
</protein>
<accession>A0A8S0XJ05</accession>
<dbReference type="SUPFAM" id="SSF109604">
    <property type="entry name" value="HD-domain/PDEase-like"/>
    <property type="match status" value="1"/>
</dbReference>
<evidence type="ECO:0000259" key="4">
    <source>
        <dbReference type="PROSITE" id="PS51832"/>
    </source>
</evidence>
<dbReference type="Pfam" id="PF13487">
    <property type="entry name" value="HD_5"/>
    <property type="match status" value="1"/>
</dbReference>
<dbReference type="PANTHER" id="PTHR45228">
    <property type="entry name" value="CYCLIC DI-GMP PHOSPHODIESTERASE TM_0186-RELATED"/>
    <property type="match status" value="1"/>
</dbReference>
<keyword evidence="6" id="KW-1185">Reference proteome</keyword>
<dbReference type="Gene3D" id="1.10.3210.10">
    <property type="entry name" value="Hypothetical protein af1432"/>
    <property type="match status" value="1"/>
</dbReference>
<dbReference type="CDD" id="cd17569">
    <property type="entry name" value="REC_HupR-like"/>
    <property type="match status" value="1"/>
</dbReference>
<dbReference type="RefSeq" id="WP_246247115.1">
    <property type="nucleotide sequence ID" value="NZ_CADCXN010000116.1"/>
</dbReference>
<dbReference type="InterPro" id="IPR037522">
    <property type="entry name" value="HD_GYP_dom"/>
</dbReference>
<dbReference type="InterPro" id="IPR001789">
    <property type="entry name" value="Sig_transdc_resp-reg_receiver"/>
</dbReference>
<evidence type="ECO:0000259" key="3">
    <source>
        <dbReference type="PROSITE" id="PS50110"/>
    </source>
</evidence>
<evidence type="ECO:0000313" key="6">
    <source>
        <dbReference type="Proteomes" id="UP000494216"/>
    </source>
</evidence>
<dbReference type="EMBL" id="CADCXN010000116">
    <property type="protein sequence ID" value="CAA9892823.1"/>
    <property type="molecule type" value="Genomic_DNA"/>
</dbReference>
<feature type="coiled-coil region" evidence="2">
    <location>
        <begin position="131"/>
        <end position="187"/>
    </location>
</feature>
<dbReference type="Pfam" id="PF00072">
    <property type="entry name" value="Response_reg"/>
    <property type="match status" value="1"/>
</dbReference>
<dbReference type="GO" id="GO:0000160">
    <property type="term" value="P:phosphorelay signal transduction system"/>
    <property type="evidence" value="ECO:0007669"/>
    <property type="project" value="InterPro"/>
</dbReference>
<dbReference type="Gene3D" id="3.40.50.2300">
    <property type="match status" value="1"/>
</dbReference>
<dbReference type="InterPro" id="IPR011006">
    <property type="entry name" value="CheY-like_superfamily"/>
</dbReference>
<gene>
    <name evidence="5" type="primary">hupR</name>
    <name evidence="5" type="ORF">METHB2_820010</name>
</gene>
<dbReference type="SMART" id="SM00448">
    <property type="entry name" value="REC"/>
    <property type="match status" value="1"/>
</dbReference>
<proteinExistence type="predicted"/>